<dbReference type="InterPro" id="IPR050292">
    <property type="entry name" value="Glutamine_Synthetase"/>
</dbReference>
<evidence type="ECO:0000256" key="5">
    <source>
        <dbReference type="ARBA" id="ARBA00022598"/>
    </source>
</evidence>
<name>A0A8J4XN40_CHIOP</name>
<dbReference type="InterPro" id="IPR008147">
    <property type="entry name" value="Gln_synt_N"/>
</dbReference>
<keyword evidence="7" id="KW-0067">ATP-binding</keyword>
<dbReference type="GO" id="GO:0005737">
    <property type="term" value="C:cytoplasm"/>
    <property type="evidence" value="ECO:0007669"/>
    <property type="project" value="UniProtKB-SubCell"/>
</dbReference>
<comment type="subcellular location">
    <subcellularLocation>
        <location evidence="1">Cytoplasm</location>
    </subcellularLocation>
</comment>
<evidence type="ECO:0000256" key="6">
    <source>
        <dbReference type="ARBA" id="ARBA00022741"/>
    </source>
</evidence>
<dbReference type="SUPFAM" id="SSF54368">
    <property type="entry name" value="Glutamine synthetase, N-terminal domain"/>
    <property type="match status" value="1"/>
</dbReference>
<dbReference type="PROSITE" id="PS51986">
    <property type="entry name" value="GS_BETA_GRASP"/>
    <property type="match status" value="1"/>
</dbReference>
<dbReference type="FunFam" id="3.30.590.10:FF:000011">
    <property type="entry name" value="Glutamine synthetase"/>
    <property type="match status" value="1"/>
</dbReference>
<evidence type="ECO:0000313" key="11">
    <source>
        <dbReference type="Proteomes" id="UP000770661"/>
    </source>
</evidence>
<dbReference type="Gene3D" id="3.10.20.70">
    <property type="entry name" value="Glutamine synthetase, N-terminal domain"/>
    <property type="match status" value="1"/>
</dbReference>
<keyword evidence="4" id="KW-0963">Cytoplasm</keyword>
<dbReference type="AlphaFoldDB" id="A0A8J4XN40"/>
<dbReference type="PANTHER" id="PTHR20852">
    <property type="entry name" value="GLUTAMINE SYNTHETASE"/>
    <property type="match status" value="1"/>
</dbReference>
<evidence type="ECO:0000256" key="2">
    <source>
        <dbReference type="ARBA" id="ARBA00009897"/>
    </source>
</evidence>
<protein>
    <recommendedName>
        <fullName evidence="3">glutamine synthetase</fullName>
        <ecNumber evidence="3">6.3.1.2</ecNumber>
    </recommendedName>
</protein>
<evidence type="ECO:0000256" key="1">
    <source>
        <dbReference type="ARBA" id="ARBA00004496"/>
    </source>
</evidence>
<comment type="caution">
    <text evidence="10">The sequence shown here is derived from an EMBL/GenBank/DDBJ whole genome shotgun (WGS) entry which is preliminary data.</text>
</comment>
<reference evidence="10" key="1">
    <citation type="submission" date="2020-07" db="EMBL/GenBank/DDBJ databases">
        <title>The High-quality genome of the commercially important snow crab, Chionoecetes opilio.</title>
        <authorList>
            <person name="Jeong J.-H."/>
            <person name="Ryu S."/>
        </authorList>
    </citation>
    <scope>NUCLEOTIDE SEQUENCE</scope>
    <source>
        <strain evidence="10">MADBK_172401_WGS</strain>
        <tissue evidence="10">Digestive gland</tissue>
    </source>
</reference>
<dbReference type="GO" id="GO:0004356">
    <property type="term" value="F:glutamine synthetase activity"/>
    <property type="evidence" value="ECO:0007669"/>
    <property type="project" value="UniProtKB-EC"/>
</dbReference>
<keyword evidence="11" id="KW-1185">Reference proteome</keyword>
<dbReference type="Proteomes" id="UP000770661">
    <property type="component" value="Unassembled WGS sequence"/>
</dbReference>
<dbReference type="SUPFAM" id="SSF55931">
    <property type="entry name" value="Glutamine synthetase/guanido kinase"/>
    <property type="match status" value="1"/>
</dbReference>
<dbReference type="InterPro" id="IPR036651">
    <property type="entry name" value="Gln_synt_N_sf"/>
</dbReference>
<evidence type="ECO:0000256" key="7">
    <source>
        <dbReference type="ARBA" id="ARBA00022840"/>
    </source>
</evidence>
<dbReference type="GO" id="GO:0005524">
    <property type="term" value="F:ATP binding"/>
    <property type="evidence" value="ECO:0007669"/>
    <property type="project" value="UniProtKB-KW"/>
</dbReference>
<evidence type="ECO:0000256" key="8">
    <source>
        <dbReference type="PROSITE-ProRule" id="PRU01330"/>
    </source>
</evidence>
<dbReference type="EMBL" id="JACEEZ010024395">
    <property type="protein sequence ID" value="KAG0710248.1"/>
    <property type="molecule type" value="Genomic_DNA"/>
</dbReference>
<dbReference type="PANTHER" id="PTHR20852:SF57">
    <property type="entry name" value="GLUTAMINE SYNTHETASE 2 CYTOPLASMIC"/>
    <property type="match status" value="1"/>
</dbReference>
<evidence type="ECO:0000313" key="10">
    <source>
        <dbReference type="EMBL" id="KAG0710248.1"/>
    </source>
</evidence>
<dbReference type="FunFam" id="3.10.20.70:FF:000004">
    <property type="entry name" value="Glutamine synthetase"/>
    <property type="match status" value="1"/>
</dbReference>
<sequence>MTHFMFAGTNKTVLDRYMRLAIPNDESHATYVWVDGTGENLRSKTRKLHFVPKTPGEVPEWSFDGSTTGQAEGSNSDVYLRPVAIYRDPFRLVEDKLVLCETFRHNKKPTETNHRRQCLDVMTWAANTRPWFGMEQEYILLDTDKPPTGLAQEWLPGPYESLLLLWRWSQQGLRPRRCGSPLRACFYAGINISGENAESMPAQWEFQVGPCKGISIGDDLWMARTCCTASLKTSALSSL</sequence>
<proteinExistence type="inferred from homology"/>
<gene>
    <name evidence="10" type="primary">GLNA_0</name>
    <name evidence="10" type="ORF">GWK47_023207</name>
</gene>
<dbReference type="InterPro" id="IPR014746">
    <property type="entry name" value="Gln_synth/guanido_kin_cat_dom"/>
</dbReference>
<feature type="domain" description="GS beta-grasp" evidence="9">
    <location>
        <begin position="27"/>
        <end position="107"/>
    </location>
</feature>
<keyword evidence="5" id="KW-0436">Ligase</keyword>
<dbReference type="OrthoDB" id="1936100at2759"/>
<dbReference type="EC" id="6.3.1.2" evidence="3"/>
<keyword evidence="6" id="KW-0547">Nucleotide-binding</keyword>
<evidence type="ECO:0000259" key="9">
    <source>
        <dbReference type="PROSITE" id="PS51986"/>
    </source>
</evidence>
<comment type="similarity">
    <text evidence="2 8">Belongs to the glutamine synthetase family.</text>
</comment>
<organism evidence="10 11">
    <name type="scientific">Chionoecetes opilio</name>
    <name type="common">Atlantic snow crab</name>
    <name type="synonym">Cancer opilio</name>
    <dbReference type="NCBI Taxonomy" id="41210"/>
    <lineage>
        <taxon>Eukaryota</taxon>
        <taxon>Metazoa</taxon>
        <taxon>Ecdysozoa</taxon>
        <taxon>Arthropoda</taxon>
        <taxon>Crustacea</taxon>
        <taxon>Multicrustacea</taxon>
        <taxon>Malacostraca</taxon>
        <taxon>Eumalacostraca</taxon>
        <taxon>Eucarida</taxon>
        <taxon>Decapoda</taxon>
        <taxon>Pleocyemata</taxon>
        <taxon>Brachyura</taxon>
        <taxon>Eubrachyura</taxon>
        <taxon>Majoidea</taxon>
        <taxon>Majidae</taxon>
        <taxon>Chionoecetes</taxon>
    </lineage>
</organism>
<dbReference type="GO" id="GO:0006542">
    <property type="term" value="P:glutamine biosynthetic process"/>
    <property type="evidence" value="ECO:0007669"/>
    <property type="project" value="InterPro"/>
</dbReference>
<dbReference type="Gene3D" id="3.30.590.10">
    <property type="entry name" value="Glutamine synthetase/guanido kinase, catalytic domain"/>
    <property type="match status" value="1"/>
</dbReference>
<evidence type="ECO:0000256" key="4">
    <source>
        <dbReference type="ARBA" id="ARBA00022490"/>
    </source>
</evidence>
<evidence type="ECO:0000256" key="3">
    <source>
        <dbReference type="ARBA" id="ARBA00012937"/>
    </source>
</evidence>
<accession>A0A8J4XN40</accession>